<name>A0A9N9VGM7_9HYPO</name>
<feature type="compositionally biased region" description="Polar residues" evidence="2">
    <location>
        <begin position="431"/>
        <end position="442"/>
    </location>
</feature>
<dbReference type="GO" id="GO:0008270">
    <property type="term" value="F:zinc ion binding"/>
    <property type="evidence" value="ECO:0007669"/>
    <property type="project" value="UniProtKB-KW"/>
</dbReference>
<dbReference type="Proteomes" id="UP000696573">
    <property type="component" value="Unassembled WGS sequence"/>
</dbReference>
<dbReference type="PROSITE" id="PS00028">
    <property type="entry name" value="ZINC_FINGER_C2H2_1"/>
    <property type="match status" value="1"/>
</dbReference>
<evidence type="ECO:0000256" key="1">
    <source>
        <dbReference type="PROSITE-ProRule" id="PRU00042"/>
    </source>
</evidence>
<evidence type="ECO:0000259" key="3">
    <source>
        <dbReference type="PROSITE" id="PS50157"/>
    </source>
</evidence>
<dbReference type="PROSITE" id="PS50157">
    <property type="entry name" value="ZINC_FINGER_C2H2_2"/>
    <property type="match status" value="1"/>
</dbReference>
<feature type="compositionally biased region" description="Low complexity" evidence="2">
    <location>
        <begin position="111"/>
        <end position="126"/>
    </location>
</feature>
<organism evidence="4 5">
    <name type="scientific">Clonostachys rhizophaga</name>
    <dbReference type="NCBI Taxonomy" id="160324"/>
    <lineage>
        <taxon>Eukaryota</taxon>
        <taxon>Fungi</taxon>
        <taxon>Dikarya</taxon>
        <taxon>Ascomycota</taxon>
        <taxon>Pezizomycotina</taxon>
        <taxon>Sordariomycetes</taxon>
        <taxon>Hypocreomycetidae</taxon>
        <taxon>Hypocreales</taxon>
        <taxon>Bionectriaceae</taxon>
        <taxon>Clonostachys</taxon>
    </lineage>
</organism>
<dbReference type="SMART" id="SM00355">
    <property type="entry name" value="ZnF_C2H2"/>
    <property type="match status" value="2"/>
</dbReference>
<keyword evidence="1" id="KW-0479">Metal-binding</keyword>
<evidence type="ECO:0000313" key="4">
    <source>
        <dbReference type="EMBL" id="CAH0023039.1"/>
    </source>
</evidence>
<feature type="compositionally biased region" description="Low complexity" evidence="2">
    <location>
        <begin position="27"/>
        <end position="39"/>
    </location>
</feature>
<keyword evidence="1" id="KW-0863">Zinc-finger</keyword>
<feature type="compositionally biased region" description="Low complexity" evidence="2">
    <location>
        <begin position="46"/>
        <end position="59"/>
    </location>
</feature>
<protein>
    <recommendedName>
        <fullName evidence="3">C2H2-type domain-containing protein</fullName>
    </recommendedName>
</protein>
<keyword evidence="1" id="KW-0862">Zinc</keyword>
<dbReference type="InterPro" id="IPR013087">
    <property type="entry name" value="Znf_C2H2_type"/>
</dbReference>
<feature type="region of interest" description="Disordered" evidence="2">
    <location>
        <begin position="571"/>
        <end position="614"/>
    </location>
</feature>
<feature type="domain" description="C2H2-type" evidence="3">
    <location>
        <begin position="246"/>
        <end position="276"/>
    </location>
</feature>
<sequence>MSLNTLAPDPWADAAHDGAVPQHHRNPGPAQPQHQQMPQQQPPPSDTSSISSSSPPASASHDDQLDRQMLRHLMKKYTAEGLTRLMQEETSSPILAGHDGASILTNSTYSSVKSEDSSSIFDSASSTRAYSDTSSTRGSIISNVSARTAKFLSRKHNGSSTSLPQPLPHSPTQLSNLSASTSQVDSIDGGAARSSEAGVAATNGGAKQRGTFMCGFCKEEGVQKTCTRKNDLKRHMEDFHNTNAQWFCRHRGCNMVFDWQTVYKTHLKQAHGGSRTNLDDSKVTLCPQTIFACGFETCTEVFEAASDQDAEGTFKEYVAHVVKHLDDGATSGEWTYSTRMRNLLRQSGVIETWVRCAWPEEERNKLFWEPQTSGVLRKRLETRHLGDLNLLIQYAIALGTDPASERDFQDTFPTLTKDECRMHIPGHTSRPRSSQSTMSDPDQFQFRISRGAPPNPQLANYYASQRRAFSTRAPVRSGRSARPPVHTLPSSSQQAFRGHQNAAMFDPNTYYNSQAHQQAIQQRQQQQFSMMPPPQDNGIIADDLRSLHSMASSTSSTDIDMADASILMSQQPEYPDPYAPSEMGNHAPPDGCGPGGMKFDQRNQYGDYDVRNGY</sequence>
<feature type="region of interest" description="Disordered" evidence="2">
    <location>
        <begin position="426"/>
        <end position="456"/>
    </location>
</feature>
<dbReference type="EMBL" id="CABFNQ020000689">
    <property type="protein sequence ID" value="CAH0023039.1"/>
    <property type="molecule type" value="Genomic_DNA"/>
</dbReference>
<dbReference type="OrthoDB" id="5208775at2759"/>
<feature type="region of interest" description="Disordered" evidence="2">
    <location>
        <begin position="472"/>
        <end position="493"/>
    </location>
</feature>
<gene>
    <name evidence="4" type="ORF">CRHIZ90672A_00014205</name>
</gene>
<feature type="compositionally biased region" description="Polar residues" evidence="2">
    <location>
        <begin position="158"/>
        <end position="185"/>
    </location>
</feature>
<accession>A0A9N9VGM7</accession>
<dbReference type="Gene3D" id="3.30.160.60">
    <property type="entry name" value="Classic Zinc Finger"/>
    <property type="match status" value="1"/>
</dbReference>
<reference evidence="4" key="1">
    <citation type="submission" date="2021-10" db="EMBL/GenBank/DDBJ databases">
        <authorList>
            <person name="Piombo E."/>
        </authorList>
    </citation>
    <scope>NUCLEOTIDE SEQUENCE</scope>
</reference>
<evidence type="ECO:0000256" key="2">
    <source>
        <dbReference type="SAM" id="MobiDB-lite"/>
    </source>
</evidence>
<keyword evidence="5" id="KW-1185">Reference proteome</keyword>
<feature type="region of interest" description="Disordered" evidence="2">
    <location>
        <begin position="153"/>
        <end position="202"/>
    </location>
</feature>
<feature type="region of interest" description="Disordered" evidence="2">
    <location>
        <begin position="1"/>
        <end position="63"/>
    </location>
</feature>
<comment type="caution">
    <text evidence="4">The sequence shown here is derived from an EMBL/GenBank/DDBJ whole genome shotgun (WGS) entry which is preliminary data.</text>
</comment>
<proteinExistence type="predicted"/>
<feature type="region of interest" description="Disordered" evidence="2">
    <location>
        <begin position="111"/>
        <end position="135"/>
    </location>
</feature>
<evidence type="ECO:0000313" key="5">
    <source>
        <dbReference type="Proteomes" id="UP000696573"/>
    </source>
</evidence>
<dbReference type="AlphaFoldDB" id="A0A9N9VGM7"/>